<evidence type="ECO:0000259" key="1">
    <source>
        <dbReference type="Pfam" id="PF00425"/>
    </source>
</evidence>
<dbReference type="SUPFAM" id="SSF56322">
    <property type="entry name" value="ADC synthase"/>
    <property type="match status" value="1"/>
</dbReference>
<gene>
    <name evidence="3" type="ORF">ISN74_17565</name>
</gene>
<dbReference type="PANTHER" id="PTHR11236:SF9">
    <property type="entry name" value="ANTHRANILATE SYNTHASE COMPONENT 1"/>
    <property type="match status" value="1"/>
</dbReference>
<dbReference type="PANTHER" id="PTHR11236">
    <property type="entry name" value="AMINOBENZOATE/ANTHRANILATE SYNTHASE"/>
    <property type="match status" value="1"/>
</dbReference>
<dbReference type="InterPro" id="IPR019999">
    <property type="entry name" value="Anth_synth_I-like"/>
</dbReference>
<evidence type="ECO:0000313" key="3">
    <source>
        <dbReference type="EMBL" id="QRN53221.1"/>
    </source>
</evidence>
<name>A0ABX7GT67_9GAMM</name>
<feature type="domain" description="Anthranilate synthase component I N-terminal" evidence="2">
    <location>
        <begin position="22"/>
        <end position="169"/>
    </location>
</feature>
<dbReference type="PRINTS" id="PR00095">
    <property type="entry name" value="ANTSNTHASEI"/>
</dbReference>
<accession>A0ABX7GT67</accession>
<dbReference type="EMBL" id="CP064030">
    <property type="protein sequence ID" value="QRN53221.1"/>
    <property type="molecule type" value="Genomic_DNA"/>
</dbReference>
<keyword evidence="4" id="KW-1185">Reference proteome</keyword>
<sequence>MNNQIEVRSVVRQLPHFLDSFKVHRVFRDFFNDEDLFLLESLSGPAKDCTQSVIGYNRIISIKWNDGMLALSGKQQVIDLIAKHPAWQNLPRQGRAIDFGRGASLFDALRSIETMFIASSNKARPSSPGLGFFGYIGYDAIFSIEKIPKCIDRRGCEDEAQLAIYEGIIHTQLDRSSSSLTVNTCPLWEATPIDHILASMDSNPAIESDSYNYTFESLPTVSRNTYLSWVNKAKRHISIGDIYQIQLGHEIRIDATIPPIETYRRLRKFNPSPYMYYFGTEDGMTVAGASPELFVSLDHSRKVQMRPIAGTARKGTSEAENKSITATLLSDEKECAEHLMLVDLCRNDVSRVCDASTLNVDELMVTEAYSHVIHIVSNVSGYLRTSKDKYDLVAATFPAGTMTGTPKIRAVEIIEDTEISSRGIYAGCIGFFGFDNTMVTALCIRTTTWRNGRYSIRASGGVVEDSTPEGEWNETISKLSSPYFAITNKDLRSEDFTC</sequence>
<evidence type="ECO:0000259" key="2">
    <source>
        <dbReference type="Pfam" id="PF04715"/>
    </source>
</evidence>
<dbReference type="Pfam" id="PF04715">
    <property type="entry name" value="Anth_synt_I_N"/>
    <property type="match status" value="1"/>
</dbReference>
<dbReference type="InterPro" id="IPR015890">
    <property type="entry name" value="Chorismate_C"/>
</dbReference>
<dbReference type="RefSeq" id="WP_188800452.1">
    <property type="nucleotide sequence ID" value="NZ_BMIZ01000002.1"/>
</dbReference>
<organism evidence="3 4">
    <name type="scientific">Dyella caseinilytica</name>
    <dbReference type="NCBI Taxonomy" id="1849581"/>
    <lineage>
        <taxon>Bacteria</taxon>
        <taxon>Pseudomonadati</taxon>
        <taxon>Pseudomonadota</taxon>
        <taxon>Gammaproteobacteria</taxon>
        <taxon>Lysobacterales</taxon>
        <taxon>Rhodanobacteraceae</taxon>
        <taxon>Dyella</taxon>
    </lineage>
</organism>
<dbReference type="InterPro" id="IPR006805">
    <property type="entry name" value="Anth_synth_I_N"/>
</dbReference>
<feature type="domain" description="Chorismate-utilising enzyme C-terminal" evidence="1">
    <location>
        <begin position="223"/>
        <end position="478"/>
    </location>
</feature>
<reference evidence="3 4" key="1">
    <citation type="submission" date="2020-10" db="EMBL/GenBank/DDBJ databases">
        <title>Phylogeny of dyella-like bacteria.</title>
        <authorList>
            <person name="Fu J."/>
        </authorList>
    </citation>
    <scope>NUCLEOTIDE SEQUENCE [LARGE SCALE GENOMIC DNA]</scope>
    <source>
        <strain evidence="3 4">DHOB09</strain>
    </source>
</reference>
<proteinExistence type="predicted"/>
<dbReference type="Gene3D" id="3.60.120.10">
    <property type="entry name" value="Anthranilate synthase"/>
    <property type="match status" value="1"/>
</dbReference>
<dbReference type="Pfam" id="PF00425">
    <property type="entry name" value="Chorismate_bind"/>
    <property type="match status" value="1"/>
</dbReference>
<dbReference type="InterPro" id="IPR005801">
    <property type="entry name" value="ADC_synthase"/>
</dbReference>
<protein>
    <submittedName>
        <fullName evidence="3">Anthranilate synthase component I family protein</fullName>
    </submittedName>
</protein>
<dbReference type="Proteomes" id="UP000663181">
    <property type="component" value="Chromosome"/>
</dbReference>
<evidence type="ECO:0000313" key="4">
    <source>
        <dbReference type="Proteomes" id="UP000663181"/>
    </source>
</evidence>